<feature type="binding site" evidence="2">
    <location>
        <position position="293"/>
    </location>
    <ligand>
        <name>substrate</name>
    </ligand>
</feature>
<feature type="binding site" evidence="2">
    <location>
        <position position="239"/>
    </location>
    <ligand>
        <name>Mg(2+)</name>
        <dbReference type="ChEBI" id="CHEBI:18420"/>
        <label>3</label>
    </ligand>
</feature>
<name>A0A0P1MKZ4_9BACT</name>
<dbReference type="OrthoDB" id="9802811at2"/>
<dbReference type="EC" id="2.7.4.16" evidence="2"/>
<keyword evidence="2" id="KW-0479">Metal-binding</keyword>
<feature type="binding site" evidence="2">
    <location>
        <position position="55"/>
    </location>
    <ligand>
        <name>Mg(2+)</name>
        <dbReference type="ChEBI" id="CHEBI:18420"/>
        <label>1</label>
    </ligand>
</feature>
<feature type="binding site" evidence="2">
    <location>
        <position position="54"/>
    </location>
    <ligand>
        <name>Mg(2+)</name>
        <dbReference type="ChEBI" id="CHEBI:18420"/>
        <label>4</label>
    </ligand>
</feature>
<feature type="binding site" evidence="2">
    <location>
        <position position="39"/>
    </location>
    <ligand>
        <name>Mg(2+)</name>
        <dbReference type="ChEBI" id="CHEBI:18420"/>
        <label>4</label>
    </ligand>
</feature>
<dbReference type="InterPro" id="IPR016188">
    <property type="entry name" value="PurM-like_N"/>
</dbReference>
<keyword evidence="2 5" id="KW-0418">Kinase</keyword>
<evidence type="ECO:0000259" key="3">
    <source>
        <dbReference type="Pfam" id="PF00586"/>
    </source>
</evidence>
<dbReference type="PIRSF" id="PIRSF005303">
    <property type="entry name" value="Thiam_monoph_kin"/>
    <property type="match status" value="1"/>
</dbReference>
<dbReference type="InterPro" id="IPR036921">
    <property type="entry name" value="PurM-like_N_sf"/>
</dbReference>
<sequence length="356" mass="39898">MNESFTDISQIGEFGLIARLNEILQPYRDSLIVKGIGDDAAVYIPAEGKVQVVTTDALIEGIHFDLTYVSMRNLGWKSMVVNLSDLCAMLATPRYALITVAIPRKISVEMMENLYLGIKSACNEFNFALIGGDTTTTFGNMAISVTMIGEADKDIIPYRSGAKIGDYICVTGTLGLSYAGLKILLREKKKFLESEDKQNFKPNFEPFLKAIEKHLKPVPRFDIANKLKDLKVKVNSMIDISDGLSSDLLHICRQSNVGAEIYETSLPVDELVKKIAKDEFNEDYLPYVLNGGEDYELLFTVSESELKKLDPLYSDVKVIGRILDREQGIRLIREDKSEVDLEAGGWDHFKIKFEGR</sequence>
<dbReference type="Gene3D" id="3.90.650.10">
    <property type="entry name" value="PurM-like C-terminal domain"/>
    <property type="match status" value="1"/>
</dbReference>
<keyword evidence="1 2" id="KW-0784">Thiamine biosynthesis</keyword>
<feature type="binding site" evidence="2">
    <location>
        <position position="133"/>
    </location>
    <ligand>
        <name>Mg(2+)</name>
        <dbReference type="ChEBI" id="CHEBI:18420"/>
        <label>1</label>
    </ligand>
</feature>
<dbReference type="GO" id="GO:0009030">
    <property type="term" value="F:thiamine-phosphate kinase activity"/>
    <property type="evidence" value="ECO:0007669"/>
    <property type="project" value="UniProtKB-UniRule"/>
</dbReference>
<protein>
    <recommendedName>
        <fullName evidence="2">Thiamine-monophosphate kinase</fullName>
        <shortName evidence="2">TMP kinase</shortName>
        <shortName evidence="2">Thiamine-phosphate kinase</shortName>
        <ecNumber evidence="2">2.7.4.16</ecNumber>
    </recommendedName>
</protein>
<dbReference type="PANTHER" id="PTHR30270">
    <property type="entry name" value="THIAMINE-MONOPHOSPHATE KINASE"/>
    <property type="match status" value="1"/>
</dbReference>
<keyword evidence="2" id="KW-0067">ATP-binding</keyword>
<dbReference type="GO" id="GO:0005524">
    <property type="term" value="F:ATP binding"/>
    <property type="evidence" value="ECO:0007669"/>
    <property type="project" value="UniProtKB-UniRule"/>
</dbReference>
<evidence type="ECO:0000313" key="6">
    <source>
        <dbReference type="Proteomes" id="UP000199197"/>
    </source>
</evidence>
<feature type="binding site" evidence="2">
    <location>
        <begin position="132"/>
        <end position="133"/>
    </location>
    <ligand>
        <name>ATP</name>
        <dbReference type="ChEBI" id="CHEBI:30616"/>
    </ligand>
</feature>
<dbReference type="SUPFAM" id="SSF56042">
    <property type="entry name" value="PurM C-terminal domain-like"/>
    <property type="match status" value="1"/>
</dbReference>
<gene>
    <name evidence="2" type="primary">thiL</name>
    <name evidence="5" type="ORF">JGI23_00020</name>
</gene>
<dbReference type="CDD" id="cd02194">
    <property type="entry name" value="ThiL"/>
    <property type="match status" value="1"/>
</dbReference>
<accession>A0A0P1MKZ4</accession>
<evidence type="ECO:0000259" key="4">
    <source>
        <dbReference type="Pfam" id="PF02769"/>
    </source>
</evidence>
<evidence type="ECO:0000313" key="5">
    <source>
        <dbReference type="EMBL" id="CUS95901.1"/>
    </source>
</evidence>
<keyword evidence="2" id="KW-0547">Nucleotide-binding</keyword>
<comment type="pathway">
    <text evidence="2">Cofactor biosynthesis; thiamine diphosphate biosynthesis; thiamine diphosphate from thiamine phosphate: step 1/1.</text>
</comment>
<evidence type="ECO:0000256" key="1">
    <source>
        <dbReference type="ARBA" id="ARBA00022977"/>
    </source>
</evidence>
<dbReference type="EMBL" id="CZVW01000001">
    <property type="protein sequence ID" value="CUS95901.1"/>
    <property type="molecule type" value="Genomic_DNA"/>
</dbReference>
<feature type="binding site" evidence="2">
    <location>
        <position position="241"/>
    </location>
    <ligand>
        <name>ATP</name>
        <dbReference type="ChEBI" id="CHEBI:30616"/>
    </ligand>
</feature>
<comment type="catalytic activity">
    <reaction evidence="2">
        <text>thiamine phosphate + ATP = thiamine diphosphate + ADP</text>
        <dbReference type="Rhea" id="RHEA:15913"/>
        <dbReference type="ChEBI" id="CHEBI:30616"/>
        <dbReference type="ChEBI" id="CHEBI:37575"/>
        <dbReference type="ChEBI" id="CHEBI:58937"/>
        <dbReference type="ChEBI" id="CHEBI:456216"/>
        <dbReference type="EC" id="2.7.4.16"/>
    </reaction>
</comment>
<dbReference type="AlphaFoldDB" id="A0A0P1MKZ4"/>
<feature type="binding site" evidence="2">
    <location>
        <position position="242"/>
    </location>
    <ligand>
        <name>Mg(2+)</name>
        <dbReference type="ChEBI" id="CHEBI:18420"/>
        <label>5</label>
    </ligand>
</feature>
<feature type="binding site" evidence="2">
    <location>
        <position position="346"/>
    </location>
    <ligand>
        <name>substrate</name>
    </ligand>
</feature>
<dbReference type="PANTHER" id="PTHR30270:SF0">
    <property type="entry name" value="THIAMINE-MONOPHOSPHATE KINASE"/>
    <property type="match status" value="1"/>
</dbReference>
<dbReference type="UniPathway" id="UPA00060">
    <property type="reaction ID" value="UER00142"/>
</dbReference>
<comment type="similarity">
    <text evidence="2">Belongs to the thiamine-monophosphate kinase family.</text>
</comment>
<keyword evidence="6" id="KW-1185">Reference proteome</keyword>
<proteinExistence type="inferred from homology"/>
<feature type="binding site" evidence="2">
    <location>
        <position position="39"/>
    </location>
    <ligand>
        <name>Mg(2+)</name>
        <dbReference type="ChEBI" id="CHEBI:18420"/>
        <label>3</label>
    </ligand>
</feature>
<evidence type="ECO:0000256" key="2">
    <source>
        <dbReference type="HAMAP-Rule" id="MF_02128"/>
    </source>
</evidence>
<feature type="binding site" evidence="2">
    <location>
        <position position="115"/>
    </location>
    <ligand>
        <name>ATP</name>
        <dbReference type="ChEBI" id="CHEBI:30616"/>
    </ligand>
</feature>
<dbReference type="RefSeq" id="WP_092346565.1">
    <property type="nucleotide sequence ID" value="NZ_CZVW01000001.1"/>
</dbReference>
<dbReference type="NCBIfam" id="TIGR01379">
    <property type="entry name" value="thiL"/>
    <property type="match status" value="1"/>
</dbReference>
<keyword evidence="2" id="KW-0460">Magnesium</keyword>
<dbReference type="Proteomes" id="UP000199197">
    <property type="component" value="Unassembled WGS sequence"/>
</dbReference>
<dbReference type="Pfam" id="PF02769">
    <property type="entry name" value="AIRS_C"/>
    <property type="match status" value="1"/>
</dbReference>
<dbReference type="Gene3D" id="3.30.1330.10">
    <property type="entry name" value="PurM-like, N-terminal domain"/>
    <property type="match status" value="1"/>
</dbReference>
<feature type="binding site" evidence="2">
    <location>
        <position position="85"/>
    </location>
    <ligand>
        <name>Mg(2+)</name>
        <dbReference type="ChEBI" id="CHEBI:18420"/>
        <label>4</label>
    </ligand>
</feature>
<feature type="domain" description="PurM-like N-terminal" evidence="3">
    <location>
        <begin position="37"/>
        <end position="150"/>
    </location>
</feature>
<dbReference type="GO" id="GO:0000287">
    <property type="term" value="F:magnesium ion binding"/>
    <property type="evidence" value="ECO:0007669"/>
    <property type="project" value="UniProtKB-UniRule"/>
</dbReference>
<dbReference type="SUPFAM" id="SSF55326">
    <property type="entry name" value="PurM N-terminal domain-like"/>
    <property type="match status" value="1"/>
</dbReference>
<feature type="binding site" evidence="2">
    <location>
        <position position="159"/>
    </location>
    <ligand>
        <name>ATP</name>
        <dbReference type="ChEBI" id="CHEBI:30616"/>
    </ligand>
</feature>
<feature type="binding site" evidence="2">
    <location>
        <position position="85"/>
    </location>
    <ligand>
        <name>Mg(2+)</name>
        <dbReference type="ChEBI" id="CHEBI:18420"/>
        <label>3</label>
    </ligand>
</feature>
<dbReference type="InterPro" id="IPR010918">
    <property type="entry name" value="PurM-like_C_dom"/>
</dbReference>
<dbReference type="GO" id="GO:0009229">
    <property type="term" value="P:thiamine diphosphate biosynthetic process"/>
    <property type="evidence" value="ECO:0007669"/>
    <property type="project" value="UniProtKB-UniRule"/>
</dbReference>
<comment type="function">
    <text evidence="2">Catalyzes the ATP-dependent phosphorylation of thiamine-monophosphate (TMP) to form thiamine-pyrophosphate (TPP), the active form of vitamin B1.</text>
</comment>
<comment type="miscellaneous">
    <text evidence="2">Reaction mechanism of ThiL seems to utilize a direct, inline transfer of the gamma-phosphate of ATP to TMP rather than a phosphorylated enzyme intermediate.</text>
</comment>
<dbReference type="InterPro" id="IPR006283">
    <property type="entry name" value="ThiL-like"/>
</dbReference>
<reference evidence="6" key="1">
    <citation type="submission" date="2015-11" db="EMBL/GenBank/DDBJ databases">
        <authorList>
            <person name="Varghese N."/>
        </authorList>
    </citation>
    <scope>NUCLEOTIDE SEQUENCE [LARGE SCALE GENOMIC DNA]</scope>
    <source>
        <strain evidence="6">JGI-23</strain>
    </source>
</reference>
<feature type="domain" description="PurM-like C-terminal" evidence="4">
    <location>
        <begin position="164"/>
        <end position="326"/>
    </location>
</feature>
<feature type="binding site" evidence="2">
    <location>
        <position position="56"/>
    </location>
    <ligand>
        <name>Mg(2+)</name>
        <dbReference type="ChEBI" id="CHEBI:18420"/>
        <label>1</label>
    </ligand>
</feature>
<organism evidence="5 6">
    <name type="scientific">Candidatus Chryseopegocella kryptomonas</name>
    <dbReference type="NCBI Taxonomy" id="1633643"/>
    <lineage>
        <taxon>Bacteria</taxon>
        <taxon>Pseudomonadati</taxon>
        <taxon>Candidatus Kryptoniota</taxon>
        <taxon>Candidatus Chryseopegocella</taxon>
    </lineage>
</organism>
<dbReference type="Pfam" id="PF00586">
    <property type="entry name" value="AIRS"/>
    <property type="match status" value="1"/>
</dbReference>
<feature type="binding site" evidence="2">
    <location>
        <position position="85"/>
    </location>
    <ligand>
        <name>Mg(2+)</name>
        <dbReference type="ChEBI" id="CHEBI:18420"/>
        <label>2</label>
    </ligand>
</feature>
<keyword evidence="2" id="KW-0808">Transferase</keyword>
<feature type="binding site" evidence="2">
    <location>
        <position position="63"/>
    </location>
    <ligand>
        <name>substrate</name>
    </ligand>
</feature>
<feature type="binding site" evidence="2">
    <location>
        <position position="56"/>
    </location>
    <ligand>
        <name>Mg(2+)</name>
        <dbReference type="ChEBI" id="CHEBI:18420"/>
        <label>2</label>
    </ligand>
</feature>
<dbReference type="GO" id="GO:0009228">
    <property type="term" value="P:thiamine biosynthetic process"/>
    <property type="evidence" value="ECO:0007669"/>
    <property type="project" value="UniProtKB-KW"/>
</dbReference>
<dbReference type="HAMAP" id="MF_02128">
    <property type="entry name" value="TMP_kinase"/>
    <property type="match status" value="1"/>
</dbReference>
<dbReference type="InterPro" id="IPR036676">
    <property type="entry name" value="PurM-like_C_sf"/>
</dbReference>